<feature type="compositionally biased region" description="Basic and acidic residues" evidence="1">
    <location>
        <begin position="8"/>
        <end position="21"/>
    </location>
</feature>
<comment type="caution">
    <text evidence="2">The sequence shown here is derived from an EMBL/GenBank/DDBJ whole genome shotgun (WGS) entry which is preliminary data.</text>
</comment>
<sequence length="189" mass="20287">MGQPHSAPEGKVHEKIHKDETTATLNELQDSGDANNSDNDAKEGEASLNKSYLATPSDWVLVDIESLTIIRSVYAAEMVVGGGRYLVVSARGLAMKEVNPAQMGKTMMRAWERIKADLVLTILMSTDDTAGSDTISDELDSVDPAVNTELFGGCLASSSDTTERDDLEESLPTPDISDQGSEADKEIIP</sequence>
<dbReference type="AlphaFoldDB" id="A0A9P8LGS4"/>
<protein>
    <submittedName>
        <fullName evidence="2">Uncharacterized protein</fullName>
    </submittedName>
</protein>
<feature type="region of interest" description="Disordered" evidence="1">
    <location>
        <begin position="154"/>
        <end position="189"/>
    </location>
</feature>
<reference evidence="2" key="1">
    <citation type="submission" date="2021-03" db="EMBL/GenBank/DDBJ databases">
        <title>Comparative genomics and phylogenomic investigation of the class Geoglossomycetes provide insights into ecological specialization and systematics.</title>
        <authorList>
            <person name="Melie T."/>
            <person name="Pirro S."/>
            <person name="Miller A.N."/>
            <person name="Quandt A."/>
        </authorList>
    </citation>
    <scope>NUCLEOTIDE SEQUENCE</scope>
    <source>
        <strain evidence="2">CAQ_001_2017</strain>
    </source>
</reference>
<feature type="region of interest" description="Disordered" evidence="1">
    <location>
        <begin position="1"/>
        <end position="43"/>
    </location>
</feature>
<proteinExistence type="predicted"/>
<organism evidence="2 3">
    <name type="scientific">Trichoglossum hirsutum</name>
    <dbReference type="NCBI Taxonomy" id="265104"/>
    <lineage>
        <taxon>Eukaryota</taxon>
        <taxon>Fungi</taxon>
        <taxon>Dikarya</taxon>
        <taxon>Ascomycota</taxon>
        <taxon>Pezizomycotina</taxon>
        <taxon>Geoglossomycetes</taxon>
        <taxon>Geoglossales</taxon>
        <taxon>Geoglossaceae</taxon>
        <taxon>Trichoglossum</taxon>
    </lineage>
</organism>
<evidence type="ECO:0000313" key="3">
    <source>
        <dbReference type="Proteomes" id="UP000750711"/>
    </source>
</evidence>
<evidence type="ECO:0000313" key="2">
    <source>
        <dbReference type="EMBL" id="KAH0565028.1"/>
    </source>
</evidence>
<dbReference type="EMBL" id="JAGHQM010000146">
    <property type="protein sequence ID" value="KAH0565028.1"/>
    <property type="molecule type" value="Genomic_DNA"/>
</dbReference>
<evidence type="ECO:0000256" key="1">
    <source>
        <dbReference type="SAM" id="MobiDB-lite"/>
    </source>
</evidence>
<dbReference type="Proteomes" id="UP000750711">
    <property type="component" value="Unassembled WGS sequence"/>
</dbReference>
<gene>
    <name evidence="2" type="ORF">GP486_001580</name>
</gene>
<accession>A0A9P8LGS4</accession>
<keyword evidence="3" id="KW-1185">Reference proteome</keyword>
<name>A0A9P8LGS4_9PEZI</name>